<evidence type="ECO:0000313" key="10">
    <source>
        <dbReference type="EMBL" id="KAK9828096.1"/>
    </source>
</evidence>
<evidence type="ECO:0000256" key="4">
    <source>
        <dbReference type="ARBA" id="ARBA00022801"/>
    </source>
</evidence>
<dbReference type="AlphaFoldDB" id="A0AAW1R3S9"/>
<dbReference type="PROSITE" id="PS00506">
    <property type="entry name" value="BETA_AMYLASE_1"/>
    <property type="match status" value="1"/>
</dbReference>
<evidence type="ECO:0000256" key="7">
    <source>
        <dbReference type="ARBA" id="ARBA00023326"/>
    </source>
</evidence>
<feature type="region of interest" description="Disordered" evidence="9">
    <location>
        <begin position="820"/>
        <end position="891"/>
    </location>
</feature>
<name>A0AAW1R3S9_9CHLO</name>
<keyword evidence="11" id="KW-1185">Reference proteome</keyword>
<dbReference type="EMBL" id="JALJOU010000052">
    <property type="protein sequence ID" value="KAK9828096.1"/>
    <property type="molecule type" value="Genomic_DNA"/>
</dbReference>
<dbReference type="SUPFAM" id="SSF51445">
    <property type="entry name" value="(Trans)glycosidases"/>
    <property type="match status" value="2"/>
</dbReference>
<keyword evidence="4 8" id="KW-0378">Hydrolase</keyword>
<proteinExistence type="inferred from homology"/>
<gene>
    <name evidence="10" type="ORF">WJX81_003753</name>
</gene>
<dbReference type="EC" id="3.2.1.2" evidence="3 8"/>
<feature type="region of interest" description="Disordered" evidence="9">
    <location>
        <begin position="475"/>
        <end position="522"/>
    </location>
</feature>
<dbReference type="PANTHER" id="PTHR31352:SF1">
    <property type="entry name" value="BETA-AMYLASE 3, CHLOROPLASTIC"/>
    <property type="match status" value="1"/>
</dbReference>
<feature type="region of interest" description="Disordered" evidence="9">
    <location>
        <begin position="389"/>
        <end position="429"/>
    </location>
</feature>
<protein>
    <recommendedName>
        <fullName evidence="3 8">Beta-amylase</fullName>
        <ecNumber evidence="3 8">3.2.1.2</ecNumber>
    </recommendedName>
</protein>
<dbReference type="Gene3D" id="1.20.120.20">
    <property type="entry name" value="Apolipoprotein"/>
    <property type="match status" value="1"/>
</dbReference>
<comment type="similarity">
    <text evidence="2 8">Belongs to the glycosyl hydrolase 14 family.</text>
</comment>
<dbReference type="Pfam" id="PF01373">
    <property type="entry name" value="Glyco_hydro_14"/>
    <property type="match status" value="2"/>
</dbReference>
<dbReference type="InterPro" id="IPR001554">
    <property type="entry name" value="Glyco_hydro_14"/>
</dbReference>
<accession>A0AAW1R3S9</accession>
<dbReference type="PRINTS" id="PR00750">
    <property type="entry name" value="BETAAMYLASE"/>
</dbReference>
<evidence type="ECO:0000256" key="1">
    <source>
        <dbReference type="ARBA" id="ARBA00000546"/>
    </source>
</evidence>
<sequence length="891" mass="92713">MVAALGVDARGSGRLGLPDGLAYEHSEQLAAPQWRGGKLRALSETSVLPAGEACQAPADLTSVPEPVAERPDCANAGEPAGVPVFVMLPLDTVNVDGVFRYASSRWFASALGQLAASGVHGVAVDVWWGAVERSPRRYDWSGYRQLFELVRGAGLRLQVVLSFHACGGNVGDSAQVPLPRWVLKAGEQDPDLFFTDRPREGARGHRNREYISFFADEAPRALAGRSPLECYGDLMRAFRDAFRAELGGLIEEVVVGAGPCGELRFPSYPEANGWRFPGVGEFQCYDRRALASLAQAAQEAGHSEWGYSGPHDSGSYNSTPEETPFFRGWGGSWDTPYGRFFLSWYSGALLTHGERLVAAATSIFTTAAAPRCTLSMHAAPERSIAHAGPAYGIPGLGPDPNPIPSSDSGDAGSGASTPTGFDGSAGARTRTANAGTANLATGVPVADEAAEARGAGFPGFNVVGRTLSGMSAMSTSTSVSTADGNEVADSTPECVGNGSDALHGSDSNGAAAASPPAQAGGGGQALGIGYAGSGGALRRPGKSVSLVSLGSDDGEGYPPPTTRSEDGECWRARSPNRPAGAPVDVSLKVAGIHWYFRSRSHAAELTAGYYNVDGRDGYNAIVEMCAEYGAALTLTCVEMCDAQHPPHALCGPEGLLRQVREASAAAGVRLGGENALPCFSSAHADAAALDRIVYNTRAWAPPLQEDAALKAALYHSPSVRSMGSCASGSSDSLAAFDPGAARDARMVRGARGRLPQAELPTMRSFTFLRLAPEMLEPPYKPTFSRFAKEAVGSAQQKATEVFHQTKDTVLGKTEEAQKTAGDYASQAKDKASDLAGTAQDKAHGAAGTAQDKAGDLQGQAKSTYDQAGSKASELGSKAQGAAKDTKAKATS</sequence>
<feature type="compositionally biased region" description="Low complexity" evidence="9">
    <location>
        <begin position="404"/>
        <end position="429"/>
    </location>
</feature>
<keyword evidence="5 8" id="KW-0119">Carbohydrate metabolism</keyword>
<evidence type="ECO:0000256" key="3">
    <source>
        <dbReference type="ARBA" id="ARBA00012594"/>
    </source>
</evidence>
<dbReference type="PANTHER" id="PTHR31352">
    <property type="entry name" value="BETA-AMYLASE 1, CHLOROPLASTIC"/>
    <property type="match status" value="1"/>
</dbReference>
<keyword evidence="6 8" id="KW-0326">Glycosidase</keyword>
<dbReference type="GO" id="GO:0016161">
    <property type="term" value="F:beta-amylase activity"/>
    <property type="evidence" value="ECO:0007669"/>
    <property type="project" value="UniProtKB-EC"/>
</dbReference>
<comment type="caution">
    <text evidence="10">The sequence shown here is derived from an EMBL/GenBank/DDBJ whole genome shotgun (WGS) entry which is preliminary data.</text>
</comment>
<dbReference type="GO" id="GO:0000272">
    <property type="term" value="P:polysaccharide catabolic process"/>
    <property type="evidence" value="ECO:0007669"/>
    <property type="project" value="UniProtKB-KW"/>
</dbReference>
<dbReference type="Gene3D" id="3.20.20.80">
    <property type="entry name" value="Glycosidases"/>
    <property type="match status" value="2"/>
</dbReference>
<comment type="catalytic activity">
    <reaction evidence="1 8">
        <text>Hydrolysis of (1-&gt;4)-alpha-D-glucosidic linkages in polysaccharides so as to remove successive maltose units from the non-reducing ends of the chains.</text>
        <dbReference type="EC" id="3.2.1.2"/>
    </reaction>
</comment>
<dbReference type="InterPro" id="IPR018238">
    <property type="entry name" value="Glyco_hydro_14_CS"/>
</dbReference>
<reference evidence="10 11" key="1">
    <citation type="journal article" date="2024" name="Nat. Commun.">
        <title>Phylogenomics reveals the evolutionary origins of lichenization in chlorophyte algae.</title>
        <authorList>
            <person name="Puginier C."/>
            <person name="Libourel C."/>
            <person name="Otte J."/>
            <person name="Skaloud P."/>
            <person name="Haon M."/>
            <person name="Grisel S."/>
            <person name="Petersen M."/>
            <person name="Berrin J.G."/>
            <person name="Delaux P.M."/>
            <person name="Dal Grande F."/>
            <person name="Keller J."/>
        </authorList>
    </citation>
    <scope>NUCLEOTIDE SEQUENCE [LARGE SCALE GENOMIC DNA]</scope>
    <source>
        <strain evidence="10 11">SAG 245.80</strain>
    </source>
</reference>
<feature type="compositionally biased region" description="Low complexity" evidence="9">
    <location>
        <begin position="509"/>
        <end position="518"/>
    </location>
</feature>
<dbReference type="Proteomes" id="UP001445335">
    <property type="component" value="Unassembled WGS sequence"/>
</dbReference>
<evidence type="ECO:0000256" key="6">
    <source>
        <dbReference type="ARBA" id="ARBA00023295"/>
    </source>
</evidence>
<dbReference type="InterPro" id="IPR017853">
    <property type="entry name" value="GH"/>
</dbReference>
<keyword evidence="7 8" id="KW-0624">Polysaccharide degradation</keyword>
<feature type="region of interest" description="Disordered" evidence="9">
    <location>
        <begin position="536"/>
        <end position="577"/>
    </location>
</feature>
<evidence type="ECO:0000256" key="5">
    <source>
        <dbReference type="ARBA" id="ARBA00023277"/>
    </source>
</evidence>
<evidence type="ECO:0000313" key="11">
    <source>
        <dbReference type="Proteomes" id="UP001445335"/>
    </source>
</evidence>
<evidence type="ECO:0000256" key="9">
    <source>
        <dbReference type="SAM" id="MobiDB-lite"/>
    </source>
</evidence>
<organism evidence="10 11">
    <name type="scientific">Elliptochloris bilobata</name>
    <dbReference type="NCBI Taxonomy" id="381761"/>
    <lineage>
        <taxon>Eukaryota</taxon>
        <taxon>Viridiplantae</taxon>
        <taxon>Chlorophyta</taxon>
        <taxon>core chlorophytes</taxon>
        <taxon>Trebouxiophyceae</taxon>
        <taxon>Trebouxiophyceae incertae sedis</taxon>
        <taxon>Elliptochloris clade</taxon>
        <taxon>Elliptochloris</taxon>
    </lineage>
</organism>
<evidence type="ECO:0000256" key="8">
    <source>
        <dbReference type="RuleBase" id="RU000509"/>
    </source>
</evidence>
<evidence type="ECO:0000256" key="2">
    <source>
        <dbReference type="ARBA" id="ARBA00005652"/>
    </source>
</evidence>